<keyword evidence="8" id="KW-0547">Nucleotide-binding</keyword>
<accession>A0AB34AGI8</accession>
<reference evidence="13 14" key="1">
    <citation type="submission" date="2019-07" db="EMBL/GenBank/DDBJ databases">
        <title>Whole genome shotgun sequence of Staphylococcus cohnii subsp. urealyticus NBRC 109766.</title>
        <authorList>
            <person name="Hosoyama A."/>
            <person name="Uohara A."/>
            <person name="Ohji S."/>
            <person name="Ichikawa N."/>
        </authorList>
    </citation>
    <scope>NUCLEOTIDE SEQUENCE [LARGE SCALE GENOMIC DNA]</scope>
    <source>
        <strain evidence="13 14">NBRC 109766</strain>
    </source>
</reference>
<organism evidence="13 14">
    <name type="scientific">Staphylococcus ureilyticus</name>
    <name type="common">Staphylococcus cohnii subsp. urealyticus</name>
    <dbReference type="NCBI Taxonomy" id="94138"/>
    <lineage>
        <taxon>Bacteria</taxon>
        <taxon>Bacillati</taxon>
        <taxon>Bacillota</taxon>
        <taxon>Bacilli</taxon>
        <taxon>Bacillales</taxon>
        <taxon>Staphylococcaceae</taxon>
        <taxon>Staphylococcus</taxon>
        <taxon>Staphylococcus cohnii species complex</taxon>
    </lineage>
</organism>
<dbReference type="Pfam" id="PF03060">
    <property type="entry name" value="NMO"/>
    <property type="match status" value="1"/>
</dbReference>
<evidence type="ECO:0000256" key="3">
    <source>
        <dbReference type="ARBA" id="ARBA00009881"/>
    </source>
</evidence>
<keyword evidence="14" id="KW-1185">Reference proteome</keyword>
<dbReference type="GO" id="GO:0018580">
    <property type="term" value="F:nitronate monooxygenase activity"/>
    <property type="evidence" value="ECO:0007669"/>
    <property type="project" value="InterPro"/>
</dbReference>
<protein>
    <recommendedName>
        <fullName evidence="4">Probable nitronate monooxygenase</fullName>
    </recommendedName>
    <alternativeName>
        <fullName evidence="11">Propionate 3-nitronate monooxygenase</fullName>
    </alternativeName>
</protein>
<dbReference type="InterPro" id="IPR004136">
    <property type="entry name" value="NMO"/>
</dbReference>
<evidence type="ECO:0000256" key="4">
    <source>
        <dbReference type="ARBA" id="ARBA00013457"/>
    </source>
</evidence>
<keyword evidence="5" id="KW-0216">Detoxification</keyword>
<dbReference type="FunFam" id="3.20.20.70:FF:000154">
    <property type="entry name" value="Probable nitronate monooxygenase"/>
    <property type="match status" value="1"/>
</dbReference>
<keyword evidence="9" id="KW-0560">Oxidoreductase</keyword>
<dbReference type="AlphaFoldDB" id="A0AB34AGI8"/>
<keyword evidence="7" id="KW-0288">FMN</keyword>
<name>A0AB34AGI8_STAUR</name>
<dbReference type="InterPro" id="IPR013785">
    <property type="entry name" value="Aldolase_TIM"/>
</dbReference>
<evidence type="ECO:0000256" key="2">
    <source>
        <dbReference type="ARBA" id="ARBA00003535"/>
    </source>
</evidence>
<evidence type="ECO:0000313" key="13">
    <source>
        <dbReference type="EMBL" id="GEQ02003.1"/>
    </source>
</evidence>
<comment type="caution">
    <text evidence="13">The sequence shown here is derived from an EMBL/GenBank/DDBJ whole genome shotgun (WGS) entry which is preliminary data.</text>
</comment>
<gene>
    <name evidence="13" type="ORF">SCO02_04440</name>
</gene>
<comment type="similarity">
    <text evidence="3">Belongs to the nitronate monooxygenase family. NMO class I subfamily.</text>
</comment>
<comment type="function">
    <text evidence="2">Nitronate monooxygenase that uses molecular oxygen to catalyze the oxidative denitrification of alkyl nitronates. Acts on propionate 3-nitronate (P3N), the presumed physiological substrate. Probably functions in the detoxification of P3N, a metabolic poison produced by plants and fungi as a defense mechanism.</text>
</comment>
<evidence type="ECO:0000256" key="7">
    <source>
        <dbReference type="ARBA" id="ARBA00022643"/>
    </source>
</evidence>
<evidence type="ECO:0000256" key="10">
    <source>
        <dbReference type="ARBA" id="ARBA00023033"/>
    </source>
</evidence>
<keyword evidence="6" id="KW-0285">Flavoprotein</keyword>
<dbReference type="CDD" id="cd04730">
    <property type="entry name" value="NPD_like"/>
    <property type="match status" value="1"/>
</dbReference>
<keyword evidence="10 13" id="KW-0503">Monooxygenase</keyword>
<dbReference type="Proteomes" id="UP000321839">
    <property type="component" value="Unassembled WGS sequence"/>
</dbReference>
<evidence type="ECO:0000256" key="5">
    <source>
        <dbReference type="ARBA" id="ARBA00022575"/>
    </source>
</evidence>
<evidence type="ECO:0000256" key="11">
    <source>
        <dbReference type="ARBA" id="ARBA00031155"/>
    </source>
</evidence>
<dbReference type="PANTHER" id="PTHR42747">
    <property type="entry name" value="NITRONATE MONOOXYGENASE-RELATED"/>
    <property type="match status" value="1"/>
</dbReference>
<evidence type="ECO:0000256" key="9">
    <source>
        <dbReference type="ARBA" id="ARBA00023002"/>
    </source>
</evidence>
<dbReference type="GO" id="GO:0000166">
    <property type="term" value="F:nucleotide binding"/>
    <property type="evidence" value="ECO:0007669"/>
    <property type="project" value="UniProtKB-KW"/>
</dbReference>
<dbReference type="EMBL" id="BKAW01000003">
    <property type="protein sequence ID" value="GEQ02003.1"/>
    <property type="molecule type" value="Genomic_DNA"/>
</dbReference>
<evidence type="ECO:0000256" key="8">
    <source>
        <dbReference type="ARBA" id="ARBA00022741"/>
    </source>
</evidence>
<dbReference type="SUPFAM" id="SSF51412">
    <property type="entry name" value="Inosine monophosphate dehydrogenase (IMPDH)"/>
    <property type="match status" value="1"/>
</dbReference>
<comment type="catalytic activity">
    <reaction evidence="12">
        <text>3 propionate 3-nitronate + 3 O2 + H2O = 3 3-oxopropanoate + 2 nitrate + nitrite + H2O2 + 3 H(+)</text>
        <dbReference type="Rhea" id="RHEA:57332"/>
        <dbReference type="ChEBI" id="CHEBI:15377"/>
        <dbReference type="ChEBI" id="CHEBI:15378"/>
        <dbReference type="ChEBI" id="CHEBI:15379"/>
        <dbReference type="ChEBI" id="CHEBI:16240"/>
        <dbReference type="ChEBI" id="CHEBI:16301"/>
        <dbReference type="ChEBI" id="CHEBI:17632"/>
        <dbReference type="ChEBI" id="CHEBI:33190"/>
        <dbReference type="ChEBI" id="CHEBI:136067"/>
    </reaction>
</comment>
<evidence type="ECO:0000256" key="1">
    <source>
        <dbReference type="ARBA" id="ARBA00001917"/>
    </source>
</evidence>
<comment type="cofactor">
    <cofactor evidence="1">
        <name>FMN</name>
        <dbReference type="ChEBI" id="CHEBI:58210"/>
    </cofactor>
</comment>
<proteinExistence type="inferred from homology"/>
<evidence type="ECO:0000313" key="14">
    <source>
        <dbReference type="Proteomes" id="UP000321839"/>
    </source>
</evidence>
<dbReference type="RefSeq" id="WP_103161297.1">
    <property type="nucleotide sequence ID" value="NZ_BKAW01000003.1"/>
</dbReference>
<evidence type="ECO:0000256" key="6">
    <source>
        <dbReference type="ARBA" id="ARBA00022630"/>
    </source>
</evidence>
<evidence type="ECO:0000256" key="12">
    <source>
        <dbReference type="ARBA" id="ARBA00049401"/>
    </source>
</evidence>
<sequence>MHFSSKMTKMLNIKLPIIQAGMAGSTTPELVASVSNSGGLGTIGAGYFTPEKLDSEITYVQELTDLPFAVNLFVPSEQLYIPENVEHMNAWLKPYRKALNLEEPVIDISEEQQFNDAIDMVIEKGVPVVSFTFGIPNQNIIKKLKARQITLIGTATSVEEAKANESAGMDAIIAQGSEAGGHRGSFTVTSGEHTPLVGTMSLIPQIVDNISIPVIAAGGIMDGRGVVASMVLGAEAVQMGTAFLTSEESGASTLYKNAIQQSKETDTVITKAFTGKPARGIDNEFIHKMESYADDIPDYPIQNQLTNSIRKTAADLGKEQWTHLWSGQSPRLSQPNSAAQLIADIVQETERILNDD</sequence>
<dbReference type="GO" id="GO:0009636">
    <property type="term" value="P:response to toxic substance"/>
    <property type="evidence" value="ECO:0007669"/>
    <property type="project" value="UniProtKB-KW"/>
</dbReference>
<dbReference type="PANTHER" id="PTHR42747:SF3">
    <property type="entry name" value="NITRONATE MONOOXYGENASE-RELATED"/>
    <property type="match status" value="1"/>
</dbReference>
<dbReference type="Gene3D" id="3.20.20.70">
    <property type="entry name" value="Aldolase class I"/>
    <property type="match status" value="1"/>
</dbReference>